<dbReference type="InterPro" id="IPR029016">
    <property type="entry name" value="GAF-like_dom_sf"/>
</dbReference>
<dbReference type="PROSITE" id="PS51078">
    <property type="entry name" value="ICLR_ED"/>
    <property type="match status" value="1"/>
</dbReference>
<evidence type="ECO:0000259" key="4">
    <source>
        <dbReference type="PROSITE" id="PS51077"/>
    </source>
</evidence>
<dbReference type="SUPFAM" id="SSF55781">
    <property type="entry name" value="GAF domain-like"/>
    <property type="match status" value="1"/>
</dbReference>
<keyword evidence="1" id="KW-0805">Transcription regulation</keyword>
<dbReference type="Gene3D" id="3.30.450.40">
    <property type="match status" value="1"/>
</dbReference>
<gene>
    <name evidence="6" type="ORF">ILP92_15615</name>
</gene>
<dbReference type="InterPro" id="IPR036388">
    <property type="entry name" value="WH-like_DNA-bd_sf"/>
</dbReference>
<feature type="domain" description="HTH iclR-type" evidence="4">
    <location>
        <begin position="11"/>
        <end position="73"/>
    </location>
</feature>
<dbReference type="SUPFAM" id="SSF46785">
    <property type="entry name" value="Winged helix' DNA-binding domain"/>
    <property type="match status" value="1"/>
</dbReference>
<dbReference type="GO" id="GO:0045892">
    <property type="term" value="P:negative regulation of DNA-templated transcription"/>
    <property type="evidence" value="ECO:0007669"/>
    <property type="project" value="TreeGrafter"/>
</dbReference>
<evidence type="ECO:0000313" key="6">
    <source>
        <dbReference type="EMBL" id="MBJ3764175.1"/>
    </source>
</evidence>
<dbReference type="PROSITE" id="PS51077">
    <property type="entry name" value="HTH_ICLR"/>
    <property type="match status" value="1"/>
</dbReference>
<dbReference type="AlphaFoldDB" id="A0A934ME53"/>
<feature type="domain" description="IclR-ED" evidence="5">
    <location>
        <begin position="74"/>
        <end position="259"/>
    </location>
</feature>
<dbReference type="Pfam" id="PF09339">
    <property type="entry name" value="HTH_IclR"/>
    <property type="match status" value="1"/>
</dbReference>
<keyword evidence="7" id="KW-1185">Reference proteome</keyword>
<organism evidence="6 7">
    <name type="scientific">Palleronia pontilimi</name>
    <dbReference type="NCBI Taxonomy" id="1964209"/>
    <lineage>
        <taxon>Bacteria</taxon>
        <taxon>Pseudomonadati</taxon>
        <taxon>Pseudomonadota</taxon>
        <taxon>Alphaproteobacteria</taxon>
        <taxon>Rhodobacterales</taxon>
        <taxon>Roseobacteraceae</taxon>
        <taxon>Palleronia</taxon>
    </lineage>
</organism>
<dbReference type="PANTHER" id="PTHR30136:SF33">
    <property type="entry name" value="TRANSCRIPTIONAL REGULATORY PROTEIN"/>
    <property type="match status" value="1"/>
</dbReference>
<dbReference type="Proteomes" id="UP000642488">
    <property type="component" value="Unassembled WGS sequence"/>
</dbReference>
<evidence type="ECO:0000256" key="1">
    <source>
        <dbReference type="ARBA" id="ARBA00023015"/>
    </source>
</evidence>
<dbReference type="Pfam" id="PF01614">
    <property type="entry name" value="IclR_C"/>
    <property type="match status" value="1"/>
</dbReference>
<sequence>MNDMTEDRRFATTLARGLSVLRAFRPSDDGLGNAEIAERTGLPKSTVSRLTFTLQTLGYLTHGSHRDRYRPGPALLALGNVAGASIGFLEICGPIMQRLADTTGTLALLAMRDHDKVVLAKTWRPAGASSIWLEMGHRLPYRGTSSGLCLIGATSKDALADLAADASRDAPMTLDEARELRTAARQQLFARGFVICDPDRYFTGNIHAVSTPFQPRDLQQPVVFSCGALPVDLPVARMETEVGPALRAAVLELEQRLGMPPSPLPG</sequence>
<dbReference type="RefSeq" id="WP_198917349.1">
    <property type="nucleotide sequence ID" value="NZ_JAEKPD010000018.1"/>
</dbReference>
<evidence type="ECO:0000259" key="5">
    <source>
        <dbReference type="PROSITE" id="PS51078"/>
    </source>
</evidence>
<accession>A0A934ME53</accession>
<evidence type="ECO:0000313" key="7">
    <source>
        <dbReference type="Proteomes" id="UP000642488"/>
    </source>
</evidence>
<comment type="caution">
    <text evidence="6">The sequence shown here is derived from an EMBL/GenBank/DDBJ whole genome shotgun (WGS) entry which is preliminary data.</text>
</comment>
<dbReference type="Gene3D" id="1.10.10.10">
    <property type="entry name" value="Winged helix-like DNA-binding domain superfamily/Winged helix DNA-binding domain"/>
    <property type="match status" value="1"/>
</dbReference>
<dbReference type="GO" id="GO:0003677">
    <property type="term" value="F:DNA binding"/>
    <property type="evidence" value="ECO:0007669"/>
    <property type="project" value="UniProtKB-KW"/>
</dbReference>
<evidence type="ECO:0000256" key="2">
    <source>
        <dbReference type="ARBA" id="ARBA00023125"/>
    </source>
</evidence>
<dbReference type="SMART" id="SM00346">
    <property type="entry name" value="HTH_ICLR"/>
    <property type="match status" value="1"/>
</dbReference>
<dbReference type="GO" id="GO:0003700">
    <property type="term" value="F:DNA-binding transcription factor activity"/>
    <property type="evidence" value="ECO:0007669"/>
    <property type="project" value="TreeGrafter"/>
</dbReference>
<dbReference type="InterPro" id="IPR050707">
    <property type="entry name" value="HTH_MetabolicPath_Reg"/>
</dbReference>
<dbReference type="InterPro" id="IPR005471">
    <property type="entry name" value="Tscrpt_reg_IclR_N"/>
</dbReference>
<keyword evidence="3" id="KW-0804">Transcription</keyword>
<evidence type="ECO:0000256" key="3">
    <source>
        <dbReference type="ARBA" id="ARBA00023163"/>
    </source>
</evidence>
<dbReference type="InterPro" id="IPR036390">
    <property type="entry name" value="WH_DNA-bd_sf"/>
</dbReference>
<dbReference type="InterPro" id="IPR014757">
    <property type="entry name" value="Tscrpt_reg_IclR_C"/>
</dbReference>
<proteinExistence type="predicted"/>
<reference evidence="6" key="1">
    <citation type="submission" date="2020-12" db="EMBL/GenBank/DDBJ databases">
        <title>Bacterial taxonomy.</title>
        <authorList>
            <person name="Pan X."/>
        </authorList>
    </citation>
    <scope>NUCLEOTIDE SEQUENCE</scope>
    <source>
        <strain evidence="6">KCTC 52957</strain>
    </source>
</reference>
<dbReference type="EMBL" id="JAEKPD010000018">
    <property type="protein sequence ID" value="MBJ3764175.1"/>
    <property type="molecule type" value="Genomic_DNA"/>
</dbReference>
<name>A0A934ME53_9RHOB</name>
<dbReference type="PANTHER" id="PTHR30136">
    <property type="entry name" value="HELIX-TURN-HELIX TRANSCRIPTIONAL REGULATOR, ICLR FAMILY"/>
    <property type="match status" value="1"/>
</dbReference>
<keyword evidence="2" id="KW-0238">DNA-binding</keyword>
<protein>
    <submittedName>
        <fullName evidence="6">IclR family transcriptional regulator</fullName>
    </submittedName>
</protein>